<sequence>MLGLERRARKSSFLAFSGGLLAALAIGLSAYASHGLNEPLAQSNLNTAALYLFGHGAVLAILGPASLNTLGRSALYVLLLGVLLFSGSLAAGVLAGWTTRLAPAGGMLLMGGWVLLAIAALRR</sequence>
<reference evidence="7 8" key="1">
    <citation type="submission" date="2015-10" db="EMBL/GenBank/DDBJ databases">
        <title>Genome sequencing and analysis of members of genus Stenotrophomonas.</title>
        <authorList>
            <person name="Patil P.P."/>
            <person name="Midha S."/>
            <person name="Patil P.B."/>
        </authorList>
    </citation>
    <scope>NUCLEOTIDE SEQUENCE [LARGE SCALE GENOMIC DNA]</scope>
    <source>
        <strain evidence="7 8">JCM 9942</strain>
    </source>
</reference>
<evidence type="ECO:0000313" key="8">
    <source>
        <dbReference type="Proteomes" id="UP000050836"/>
    </source>
</evidence>
<feature type="transmembrane region" description="Helical" evidence="6">
    <location>
        <begin position="101"/>
        <end position="121"/>
    </location>
</feature>
<dbReference type="Pfam" id="PF04241">
    <property type="entry name" value="DUF423"/>
    <property type="match status" value="1"/>
</dbReference>
<gene>
    <name evidence="7" type="ORF">ARC78_13490</name>
</gene>
<dbReference type="PANTHER" id="PTHR43461">
    <property type="entry name" value="TRANSMEMBRANE PROTEIN 256"/>
    <property type="match status" value="1"/>
</dbReference>
<dbReference type="EMBL" id="LLXS01000039">
    <property type="protein sequence ID" value="KRG39979.1"/>
    <property type="molecule type" value="Genomic_DNA"/>
</dbReference>
<dbReference type="PANTHER" id="PTHR43461:SF1">
    <property type="entry name" value="TRANSMEMBRANE PROTEIN 256"/>
    <property type="match status" value="1"/>
</dbReference>
<keyword evidence="3 6" id="KW-0812">Transmembrane</keyword>
<feature type="transmembrane region" description="Helical" evidence="6">
    <location>
        <begin position="74"/>
        <end position="95"/>
    </location>
</feature>
<evidence type="ECO:0000256" key="5">
    <source>
        <dbReference type="ARBA" id="ARBA00023136"/>
    </source>
</evidence>
<dbReference type="Proteomes" id="UP000050836">
    <property type="component" value="Unassembled WGS sequence"/>
</dbReference>
<evidence type="ECO:0000256" key="1">
    <source>
        <dbReference type="ARBA" id="ARBA00004141"/>
    </source>
</evidence>
<dbReference type="InterPro" id="IPR006696">
    <property type="entry name" value="DUF423"/>
</dbReference>
<keyword evidence="5 6" id="KW-0472">Membrane</keyword>
<evidence type="ECO:0000256" key="4">
    <source>
        <dbReference type="ARBA" id="ARBA00022989"/>
    </source>
</evidence>
<keyword evidence="8" id="KW-1185">Reference proteome</keyword>
<evidence type="ECO:0000256" key="3">
    <source>
        <dbReference type="ARBA" id="ARBA00022692"/>
    </source>
</evidence>
<name>A0A0R0A442_9GAMM</name>
<dbReference type="RefSeq" id="WP_054659610.1">
    <property type="nucleotide sequence ID" value="NZ_BAZI01000208.1"/>
</dbReference>
<comment type="similarity">
    <text evidence="2">Belongs to the UPF0382 family.</text>
</comment>
<organism evidence="7 8">
    <name type="scientific">Stenotrophomonas pictorum JCM 9942</name>
    <dbReference type="NCBI Taxonomy" id="1236960"/>
    <lineage>
        <taxon>Bacteria</taxon>
        <taxon>Pseudomonadati</taxon>
        <taxon>Pseudomonadota</taxon>
        <taxon>Gammaproteobacteria</taxon>
        <taxon>Lysobacterales</taxon>
        <taxon>Lysobacteraceae</taxon>
        <taxon>Stenotrophomonas</taxon>
    </lineage>
</organism>
<dbReference type="GO" id="GO:0005886">
    <property type="term" value="C:plasma membrane"/>
    <property type="evidence" value="ECO:0007669"/>
    <property type="project" value="TreeGrafter"/>
</dbReference>
<dbReference type="OrthoDB" id="5976194at2"/>
<evidence type="ECO:0000256" key="2">
    <source>
        <dbReference type="ARBA" id="ARBA00009694"/>
    </source>
</evidence>
<evidence type="ECO:0000256" key="6">
    <source>
        <dbReference type="SAM" id="Phobius"/>
    </source>
</evidence>
<accession>A0A0R0A442</accession>
<evidence type="ECO:0008006" key="9">
    <source>
        <dbReference type="Google" id="ProtNLM"/>
    </source>
</evidence>
<dbReference type="AlphaFoldDB" id="A0A0R0A442"/>
<comment type="subcellular location">
    <subcellularLocation>
        <location evidence="1">Membrane</location>
        <topology evidence="1">Multi-pass membrane protein</topology>
    </subcellularLocation>
</comment>
<comment type="caution">
    <text evidence="7">The sequence shown here is derived from an EMBL/GenBank/DDBJ whole genome shotgun (WGS) entry which is preliminary data.</text>
</comment>
<feature type="transmembrane region" description="Helical" evidence="6">
    <location>
        <begin position="48"/>
        <end position="67"/>
    </location>
</feature>
<evidence type="ECO:0000313" key="7">
    <source>
        <dbReference type="EMBL" id="KRG39979.1"/>
    </source>
</evidence>
<proteinExistence type="inferred from homology"/>
<keyword evidence="4 6" id="KW-1133">Transmembrane helix</keyword>
<protein>
    <recommendedName>
        <fullName evidence="9">DUF423 domain-containing protein</fullName>
    </recommendedName>
</protein>